<reference evidence="1 2" key="1">
    <citation type="submission" date="2020-08" db="EMBL/GenBank/DDBJ databases">
        <title>Bridging the membrane lipid divide: bacteria of the FCB group superphylum have the potential to synthesize archaeal ether lipids.</title>
        <authorList>
            <person name="Villanueva L."/>
            <person name="Von Meijenfeldt F.A.B."/>
            <person name="Westbye A.B."/>
            <person name="Yadav S."/>
            <person name="Hopmans E.C."/>
            <person name="Dutilh B.E."/>
            <person name="Sinninghe Damste J.S."/>
        </authorList>
    </citation>
    <scope>NUCLEOTIDE SEQUENCE [LARGE SCALE GENOMIC DNA]</scope>
    <source>
        <strain evidence="1">NIOZ-UU47</strain>
    </source>
</reference>
<gene>
    <name evidence="1" type="ORF">H8E41_03115</name>
</gene>
<evidence type="ECO:0000313" key="2">
    <source>
        <dbReference type="Proteomes" id="UP000614424"/>
    </source>
</evidence>
<evidence type="ECO:0000313" key="1">
    <source>
        <dbReference type="EMBL" id="MBC8316868.1"/>
    </source>
</evidence>
<dbReference type="AlphaFoldDB" id="A0A8J6TE91"/>
<organism evidence="1 2">
    <name type="scientific">Candidatus Desulfobia pelagia</name>
    <dbReference type="NCBI Taxonomy" id="2841692"/>
    <lineage>
        <taxon>Bacteria</taxon>
        <taxon>Pseudomonadati</taxon>
        <taxon>Thermodesulfobacteriota</taxon>
        <taxon>Desulfobulbia</taxon>
        <taxon>Desulfobulbales</taxon>
        <taxon>Desulfobulbaceae</taxon>
        <taxon>Candidatus Desulfobia</taxon>
    </lineage>
</organism>
<sequence length="69" mass="7739">MKIDFKIDYIAKTAAHFTTMKLTPYSASTVEKNRTHFLDVAERAKNNIAAEATRKARESLPSGRVDLVV</sequence>
<dbReference type="EMBL" id="JACNJZ010000058">
    <property type="protein sequence ID" value="MBC8316868.1"/>
    <property type="molecule type" value="Genomic_DNA"/>
</dbReference>
<protein>
    <submittedName>
        <fullName evidence="1">Uncharacterized protein</fullName>
    </submittedName>
</protein>
<proteinExistence type="predicted"/>
<accession>A0A8J6TE91</accession>
<comment type="caution">
    <text evidence="1">The sequence shown here is derived from an EMBL/GenBank/DDBJ whole genome shotgun (WGS) entry which is preliminary data.</text>
</comment>
<name>A0A8J6TE91_9BACT</name>
<dbReference type="Proteomes" id="UP000614424">
    <property type="component" value="Unassembled WGS sequence"/>
</dbReference>